<dbReference type="EMBL" id="BMAW01095566">
    <property type="protein sequence ID" value="GFS70756.1"/>
    <property type="molecule type" value="Genomic_DNA"/>
</dbReference>
<accession>A0A8X6MP85</accession>
<reference evidence="3" key="1">
    <citation type="submission" date="2020-08" db="EMBL/GenBank/DDBJ databases">
        <title>Multicomponent nature underlies the extraordinary mechanical properties of spider dragline silk.</title>
        <authorList>
            <person name="Kono N."/>
            <person name="Nakamura H."/>
            <person name="Mori M."/>
            <person name="Yoshida Y."/>
            <person name="Ohtoshi R."/>
            <person name="Malay A.D."/>
            <person name="Moran D.A.P."/>
            <person name="Tomita M."/>
            <person name="Numata K."/>
            <person name="Arakawa K."/>
        </authorList>
    </citation>
    <scope>NUCLEOTIDE SEQUENCE</scope>
</reference>
<feature type="compositionally biased region" description="Polar residues" evidence="2">
    <location>
        <begin position="446"/>
        <end position="455"/>
    </location>
</feature>
<name>A0A8X6MP85_NEPPI</name>
<dbReference type="Proteomes" id="UP000887013">
    <property type="component" value="Unassembled WGS sequence"/>
</dbReference>
<evidence type="ECO:0000313" key="3">
    <source>
        <dbReference type="EMBL" id="GFS70756.1"/>
    </source>
</evidence>
<feature type="coiled-coil region" evidence="1">
    <location>
        <begin position="28"/>
        <end position="55"/>
    </location>
</feature>
<proteinExistence type="predicted"/>
<keyword evidence="1" id="KW-0175">Coiled coil</keyword>
<organism evidence="3 4">
    <name type="scientific">Nephila pilipes</name>
    <name type="common">Giant wood spider</name>
    <name type="synonym">Nephila maculata</name>
    <dbReference type="NCBI Taxonomy" id="299642"/>
    <lineage>
        <taxon>Eukaryota</taxon>
        <taxon>Metazoa</taxon>
        <taxon>Ecdysozoa</taxon>
        <taxon>Arthropoda</taxon>
        <taxon>Chelicerata</taxon>
        <taxon>Arachnida</taxon>
        <taxon>Araneae</taxon>
        <taxon>Araneomorphae</taxon>
        <taxon>Entelegynae</taxon>
        <taxon>Araneoidea</taxon>
        <taxon>Nephilidae</taxon>
        <taxon>Nephila</taxon>
    </lineage>
</organism>
<feature type="region of interest" description="Disordered" evidence="2">
    <location>
        <begin position="446"/>
        <end position="472"/>
    </location>
</feature>
<comment type="caution">
    <text evidence="3">The sequence shown here is derived from an EMBL/GenBank/DDBJ whole genome shotgun (WGS) entry which is preliminary data.</text>
</comment>
<evidence type="ECO:0000313" key="4">
    <source>
        <dbReference type="Proteomes" id="UP000887013"/>
    </source>
</evidence>
<dbReference type="AlphaFoldDB" id="A0A8X6MP85"/>
<evidence type="ECO:0000256" key="1">
    <source>
        <dbReference type="SAM" id="Coils"/>
    </source>
</evidence>
<sequence>MADEILEIVKGLASNKVPAFSGLSRRTIINLKNKRDKIKDEAKDLKEKVLKIMGEIKQGIDILAKSVNGEYCIDIEDVFKHFKIINSEIEKEDKREIVELVCQKDNVKLLEMICQQENKDGGGSTKIDQQYSWKGEFTGYERLIDLLQYVLKRGCSSEIVLCIAEKVYGHTHVIYNGKQYLDDIQVVRIEGKFDYPDSVIEDCLKAAIELGYKNVVLVMLGGDIYHCIRLMKGEKFQEEKKAFDMIKETVAEVMSSWVNCKQDLSKEVKGLLKEGIEIDINKMRKEELINELEYRGIEPSRDERQSKRGLVEKLRENLKGEEVKLRLNKTLVGALISTLFFNHQVKKPFKIEISQPDKSRKEKEINELNKKIDSKSFVKEKVLEKIKLLNSSSHTSNSWFFKEVLAAIVNEDDEGDSPGSKAANSKGFMQNNCGQGGKSYYNAGTGSYLNSQNSPRGVGMLDSKSLNEKLKT</sequence>
<keyword evidence="4" id="KW-1185">Reference proteome</keyword>
<evidence type="ECO:0000256" key="2">
    <source>
        <dbReference type="SAM" id="MobiDB-lite"/>
    </source>
</evidence>
<protein>
    <submittedName>
        <fullName evidence="3">Uncharacterized protein</fullName>
    </submittedName>
</protein>
<gene>
    <name evidence="3" type="primary">COM42_05930</name>
    <name evidence="3" type="ORF">NPIL_366181</name>
</gene>